<dbReference type="Proteomes" id="UP000596742">
    <property type="component" value="Unassembled WGS sequence"/>
</dbReference>
<keyword evidence="1" id="KW-0732">Signal</keyword>
<dbReference type="EMBL" id="UYJE01008966">
    <property type="protein sequence ID" value="VDI68845.1"/>
    <property type="molecule type" value="Genomic_DNA"/>
</dbReference>
<comment type="caution">
    <text evidence="2">The sequence shown here is derived from an EMBL/GenBank/DDBJ whole genome shotgun (WGS) entry which is preliminary data.</text>
</comment>
<evidence type="ECO:0000313" key="2">
    <source>
        <dbReference type="EMBL" id="VDI68845.1"/>
    </source>
</evidence>
<dbReference type="AlphaFoldDB" id="A0A8B6GTA3"/>
<evidence type="ECO:0000256" key="1">
    <source>
        <dbReference type="SAM" id="SignalP"/>
    </source>
</evidence>
<protein>
    <submittedName>
        <fullName evidence="2">Uncharacterized protein</fullName>
    </submittedName>
</protein>
<gene>
    <name evidence="2" type="ORF">MGAL_10B052641</name>
</gene>
<accession>A0A8B6GTA3</accession>
<proteinExistence type="predicted"/>
<evidence type="ECO:0000313" key="3">
    <source>
        <dbReference type="Proteomes" id="UP000596742"/>
    </source>
</evidence>
<reference evidence="2" key="1">
    <citation type="submission" date="2018-11" db="EMBL/GenBank/DDBJ databases">
        <authorList>
            <person name="Alioto T."/>
            <person name="Alioto T."/>
        </authorList>
    </citation>
    <scope>NUCLEOTIDE SEQUENCE</scope>
</reference>
<keyword evidence="3" id="KW-1185">Reference proteome</keyword>
<feature type="chain" id="PRO_5033002491" evidence="1">
    <location>
        <begin position="24"/>
        <end position="282"/>
    </location>
</feature>
<name>A0A8B6GTA3_MYTGA</name>
<dbReference type="OrthoDB" id="6099783at2759"/>
<sequence>MNHMNRVASFVSCFLISILSIDAAFTTLDQTNLQVIDSFVCKHLDILTQARVKVAIKHHHNLQTQCIVKVNSTIDQCISCKHECGEHVTIPSHNVQSSGSSLTKVLDNVLHDLVHDPVGHFVHGAVDVVKDLGHGVEHVVDEIAHGIHHIGHVFHHVFGKRSICDTKCSVWCDKVKSNDTRIVESNVCGSAYRNNIKELEVLVPKFEQLSSAIKTRGIVKKVEYDTGSLVSIGGMVKFNAVFLTINISGYTRRFKTGEPFQMMNTDTTTQHWAEEILNTFLS</sequence>
<feature type="signal peptide" evidence="1">
    <location>
        <begin position="1"/>
        <end position="23"/>
    </location>
</feature>
<organism evidence="2 3">
    <name type="scientific">Mytilus galloprovincialis</name>
    <name type="common">Mediterranean mussel</name>
    <dbReference type="NCBI Taxonomy" id="29158"/>
    <lineage>
        <taxon>Eukaryota</taxon>
        <taxon>Metazoa</taxon>
        <taxon>Spiralia</taxon>
        <taxon>Lophotrochozoa</taxon>
        <taxon>Mollusca</taxon>
        <taxon>Bivalvia</taxon>
        <taxon>Autobranchia</taxon>
        <taxon>Pteriomorphia</taxon>
        <taxon>Mytilida</taxon>
        <taxon>Mytiloidea</taxon>
        <taxon>Mytilidae</taxon>
        <taxon>Mytilinae</taxon>
        <taxon>Mytilus</taxon>
    </lineage>
</organism>